<dbReference type="AlphaFoldDB" id="K0RVI2"/>
<name>K0RVI2_THAOC</name>
<protein>
    <recommendedName>
        <fullName evidence="3">VWFA domain-containing protein</fullName>
    </recommendedName>
</protein>
<evidence type="ECO:0008006" key="3">
    <source>
        <dbReference type="Google" id="ProtNLM"/>
    </source>
</evidence>
<gene>
    <name evidence="1" type="ORF">THAOC_22104</name>
</gene>
<dbReference type="Proteomes" id="UP000266841">
    <property type="component" value="Unassembled WGS sequence"/>
</dbReference>
<dbReference type="SUPFAM" id="SSF53300">
    <property type="entry name" value="vWA-like"/>
    <property type="match status" value="1"/>
</dbReference>
<comment type="caution">
    <text evidence="1">The sequence shown here is derived from an EMBL/GenBank/DDBJ whole genome shotgun (WGS) entry which is preliminary data.</text>
</comment>
<proteinExistence type="predicted"/>
<dbReference type="OrthoDB" id="2142040at2759"/>
<evidence type="ECO:0000313" key="1">
    <source>
        <dbReference type="EMBL" id="EJK57823.1"/>
    </source>
</evidence>
<dbReference type="EMBL" id="AGNL01026963">
    <property type="protein sequence ID" value="EJK57823.1"/>
    <property type="molecule type" value="Genomic_DNA"/>
</dbReference>
<sequence>MTADESDLPVLVTATPVVTGINDRHTIDSDLSGLTSAFAPLRLTAERAPSTVLDASEFQSQGYSTGLARALAENAARFAFRFWVLDNSGSMRIGDGHRLVQLDGGRRRSVKCTRWEELQETVQYHAHMAATMESPVIFQLLNDPGMRLIPARFGVCEHGPSHAREEVNEAVSIMRKVSPSGVTPITQHIVLLRESIARMAPELRRRGKAVAVILATDGLPTDAQGCGGEKVTKDLVSAIRSLEGLPVWTVVRLCTDDPDVREFYNSLDEQLELSVEVLDDLHGEAREVYRYNPWICYAEPLHRIRELGHHDRLFDMIDERPLTLGEARKFCSFILGIGEYDLPDPAVDAKAFIKTLNIRLGQERMQFNPIKKKLTPWILTKELKKTFSNKNCVIM</sequence>
<dbReference type="OMA" id="RVEDERP"/>
<dbReference type="eggNOG" id="ENOG502RZYV">
    <property type="taxonomic scope" value="Eukaryota"/>
</dbReference>
<evidence type="ECO:0000313" key="2">
    <source>
        <dbReference type="Proteomes" id="UP000266841"/>
    </source>
</evidence>
<accession>K0RVI2</accession>
<keyword evidence="2" id="KW-1185">Reference proteome</keyword>
<dbReference type="InterPro" id="IPR036465">
    <property type="entry name" value="vWFA_dom_sf"/>
</dbReference>
<organism evidence="1 2">
    <name type="scientific">Thalassiosira oceanica</name>
    <name type="common">Marine diatom</name>
    <dbReference type="NCBI Taxonomy" id="159749"/>
    <lineage>
        <taxon>Eukaryota</taxon>
        <taxon>Sar</taxon>
        <taxon>Stramenopiles</taxon>
        <taxon>Ochrophyta</taxon>
        <taxon>Bacillariophyta</taxon>
        <taxon>Coscinodiscophyceae</taxon>
        <taxon>Thalassiosirophycidae</taxon>
        <taxon>Thalassiosirales</taxon>
        <taxon>Thalassiosiraceae</taxon>
        <taxon>Thalassiosira</taxon>
    </lineage>
</organism>
<reference evidence="1 2" key="1">
    <citation type="journal article" date="2012" name="Genome Biol.">
        <title>Genome and low-iron response of an oceanic diatom adapted to chronic iron limitation.</title>
        <authorList>
            <person name="Lommer M."/>
            <person name="Specht M."/>
            <person name="Roy A.S."/>
            <person name="Kraemer L."/>
            <person name="Andreson R."/>
            <person name="Gutowska M.A."/>
            <person name="Wolf J."/>
            <person name="Bergner S.V."/>
            <person name="Schilhabel M.B."/>
            <person name="Klostermeier U.C."/>
            <person name="Beiko R.G."/>
            <person name="Rosenstiel P."/>
            <person name="Hippler M."/>
            <person name="Laroche J."/>
        </authorList>
    </citation>
    <scope>NUCLEOTIDE SEQUENCE [LARGE SCALE GENOMIC DNA]</scope>
    <source>
        <strain evidence="1 2">CCMP1005</strain>
    </source>
</reference>